<proteinExistence type="predicted"/>
<dbReference type="AlphaFoldDB" id="A0A1A6GYD1"/>
<feature type="region of interest" description="Disordered" evidence="1">
    <location>
        <begin position="1"/>
        <end position="35"/>
    </location>
</feature>
<protein>
    <submittedName>
        <fullName evidence="2">Uncharacterized protein</fullName>
    </submittedName>
</protein>
<reference evidence="2 3" key="1">
    <citation type="submission" date="2016-06" db="EMBL/GenBank/DDBJ databases">
        <title>The Draft Genome Sequence and Annotation of the Desert Woodrat Neotoma lepida.</title>
        <authorList>
            <person name="Campbell M."/>
            <person name="Oakeson K.F."/>
            <person name="Yandell M."/>
            <person name="Halpert J.R."/>
            <person name="Dearing D."/>
        </authorList>
    </citation>
    <scope>NUCLEOTIDE SEQUENCE [LARGE SCALE GENOMIC DNA]</scope>
    <source>
        <strain evidence="2">417</strain>
        <tissue evidence="2">Liver</tissue>
    </source>
</reference>
<sequence>MRSSVAKQGAKRTSHLGSPALATGTGAEPSPWQPEYMKNEHEGMAAVDPTGTSLPVVLGSSVQRLQELKHLWQLLADILQLRRVQMSPFHMFTKKMNSSSCLMPAVHLQLRGNQGKVWTAWPANNRNMQRRWLEVDHEMAVHQAEAKLREQ</sequence>
<evidence type="ECO:0000313" key="3">
    <source>
        <dbReference type="Proteomes" id="UP000092124"/>
    </source>
</evidence>
<comment type="caution">
    <text evidence="2">The sequence shown here is derived from an EMBL/GenBank/DDBJ whole genome shotgun (WGS) entry which is preliminary data.</text>
</comment>
<organism evidence="2 3">
    <name type="scientific">Neotoma lepida</name>
    <name type="common">Desert woodrat</name>
    <dbReference type="NCBI Taxonomy" id="56216"/>
    <lineage>
        <taxon>Eukaryota</taxon>
        <taxon>Metazoa</taxon>
        <taxon>Chordata</taxon>
        <taxon>Craniata</taxon>
        <taxon>Vertebrata</taxon>
        <taxon>Euteleostomi</taxon>
        <taxon>Mammalia</taxon>
        <taxon>Eutheria</taxon>
        <taxon>Euarchontoglires</taxon>
        <taxon>Glires</taxon>
        <taxon>Rodentia</taxon>
        <taxon>Myomorpha</taxon>
        <taxon>Muroidea</taxon>
        <taxon>Cricetidae</taxon>
        <taxon>Neotominae</taxon>
        <taxon>Neotoma</taxon>
    </lineage>
</organism>
<dbReference type="EMBL" id="LZPO01066291">
    <property type="protein sequence ID" value="OBS70620.1"/>
    <property type="molecule type" value="Genomic_DNA"/>
</dbReference>
<name>A0A1A6GYD1_NEOLE</name>
<evidence type="ECO:0000313" key="2">
    <source>
        <dbReference type="EMBL" id="OBS70620.1"/>
    </source>
</evidence>
<evidence type="ECO:0000256" key="1">
    <source>
        <dbReference type="SAM" id="MobiDB-lite"/>
    </source>
</evidence>
<keyword evidence="3" id="KW-1185">Reference proteome</keyword>
<gene>
    <name evidence="2" type="ORF">A6R68_00840</name>
</gene>
<accession>A0A1A6GYD1</accession>
<dbReference type="Proteomes" id="UP000092124">
    <property type="component" value="Unassembled WGS sequence"/>
</dbReference>